<name>A0A4Y2X3Q6_ARAVE</name>
<sequence>MDLESMIPPIQMETLSLALESPYKRDDIGSRISDLFDSKDMALSPCHRSSSTNRDDIESAILRFQRHDYSMLSQSSRQTKKISDWNQGPPIQRHDYHHFIAVSLKQEYYRLSNQ</sequence>
<comment type="caution">
    <text evidence="1">The sequence shown here is derived from an EMBL/GenBank/DDBJ whole genome shotgun (WGS) entry which is preliminary data.</text>
</comment>
<evidence type="ECO:0000313" key="2">
    <source>
        <dbReference type="Proteomes" id="UP000499080"/>
    </source>
</evidence>
<accession>A0A4Y2X3Q6</accession>
<protein>
    <submittedName>
        <fullName evidence="1">Uncharacterized protein</fullName>
    </submittedName>
</protein>
<proteinExistence type="predicted"/>
<dbReference type="EMBL" id="BGPR01069004">
    <property type="protein sequence ID" value="GBO42757.1"/>
    <property type="molecule type" value="Genomic_DNA"/>
</dbReference>
<evidence type="ECO:0000313" key="1">
    <source>
        <dbReference type="EMBL" id="GBO42757.1"/>
    </source>
</evidence>
<reference evidence="1 2" key="1">
    <citation type="journal article" date="2019" name="Sci. Rep.">
        <title>Orb-weaving spider Araneus ventricosus genome elucidates the spidroin gene catalogue.</title>
        <authorList>
            <person name="Kono N."/>
            <person name="Nakamura H."/>
            <person name="Ohtoshi R."/>
            <person name="Moran D.A.P."/>
            <person name="Shinohara A."/>
            <person name="Yoshida Y."/>
            <person name="Fujiwara M."/>
            <person name="Mori M."/>
            <person name="Tomita M."/>
            <person name="Arakawa K."/>
        </authorList>
    </citation>
    <scope>NUCLEOTIDE SEQUENCE [LARGE SCALE GENOMIC DNA]</scope>
</reference>
<gene>
    <name evidence="1" type="ORF">AVEN_215085_1</name>
</gene>
<dbReference type="AlphaFoldDB" id="A0A4Y2X3Q6"/>
<dbReference type="Proteomes" id="UP000499080">
    <property type="component" value="Unassembled WGS sequence"/>
</dbReference>
<organism evidence="1 2">
    <name type="scientific">Araneus ventricosus</name>
    <name type="common">Orbweaver spider</name>
    <name type="synonym">Epeira ventricosa</name>
    <dbReference type="NCBI Taxonomy" id="182803"/>
    <lineage>
        <taxon>Eukaryota</taxon>
        <taxon>Metazoa</taxon>
        <taxon>Ecdysozoa</taxon>
        <taxon>Arthropoda</taxon>
        <taxon>Chelicerata</taxon>
        <taxon>Arachnida</taxon>
        <taxon>Araneae</taxon>
        <taxon>Araneomorphae</taxon>
        <taxon>Entelegynae</taxon>
        <taxon>Araneoidea</taxon>
        <taxon>Araneidae</taxon>
        <taxon>Araneus</taxon>
    </lineage>
</organism>
<keyword evidence="2" id="KW-1185">Reference proteome</keyword>